<dbReference type="InterPro" id="IPR032485">
    <property type="entry name" value="LRP1-like_beta_prop"/>
</dbReference>
<feature type="signal peptide" evidence="1">
    <location>
        <begin position="1"/>
        <end position="27"/>
    </location>
</feature>
<keyword evidence="1" id="KW-0732">Signal</keyword>
<keyword evidence="4" id="KW-1185">Reference proteome</keyword>
<dbReference type="Pfam" id="PF16472">
    <property type="entry name" value="DUF5050"/>
    <property type="match status" value="1"/>
</dbReference>
<accession>A0A4R4E931</accession>
<proteinExistence type="predicted"/>
<gene>
    <name evidence="3" type="ORF">E0485_16385</name>
</gene>
<feature type="domain" description="Prolow-density lipoprotein receptor-related protein 1-like beta-propeller" evidence="2">
    <location>
        <begin position="363"/>
        <end position="495"/>
    </location>
</feature>
<evidence type="ECO:0000256" key="1">
    <source>
        <dbReference type="SAM" id="SignalP"/>
    </source>
</evidence>
<sequence length="530" mass="59321">MRKKIVLCAVLFTLSLNLILPPKQSSAAETNVKVTLPAFALKLNGNKVENQYREYPLLVYKGITYFPMTWYDSRLLGLQTKWTQNDGLEIVKGNVTSSYVPNTTNHKNLSSFKATIPTFKITINGETVDNSKEDYPLLNYKDVIYFPLTWKFAHDKFEWEYAWDDSEGLSITSNNVQVVKVNLPKSAGDNDVAVYKGYYYFTETAGGTNQVYKVPVNNTSNKELVYSYEVDSKYGLNKNLKFEIRDKELWFSYHLGGATMGSDEYGRINDKGIATIEHQGYLDFKNTSNGTLIINQSVPPSGNNLILVPAGQQATNGKAIGNPKLIYGWHKSVNGTSSSLSTNNSTTIIGDDVYVLGSSISADKEDLNKVYKINVKTNETEKIINAEVSNFKVLNNKLYYLKDADLYLYSSDMDGTNEQKISDNKVSNWYDEIDGNVYYTVGNTMGQLNLYKAEPSKEDTIVLKESLESVQLVNDKLICKLAAGEDYGVKVLDKSGNLHLAITDQVSNVFADNDVILIVSTEDKSIKLVK</sequence>
<feature type="chain" id="PRO_5020418504" evidence="1">
    <location>
        <begin position="28"/>
        <end position="530"/>
    </location>
</feature>
<protein>
    <submittedName>
        <fullName evidence="3">DUF5050 domain-containing protein</fullName>
    </submittedName>
</protein>
<dbReference type="AlphaFoldDB" id="A0A4R4E931"/>
<comment type="caution">
    <text evidence="3">The sequence shown here is derived from an EMBL/GenBank/DDBJ whole genome shotgun (WGS) entry which is preliminary data.</text>
</comment>
<dbReference type="EMBL" id="SKFG01000017">
    <property type="protein sequence ID" value="TCZ75677.1"/>
    <property type="molecule type" value="Genomic_DNA"/>
</dbReference>
<organism evidence="3 4">
    <name type="scientific">Paenibacillus albiflavus</name>
    <dbReference type="NCBI Taxonomy" id="2545760"/>
    <lineage>
        <taxon>Bacteria</taxon>
        <taxon>Bacillati</taxon>
        <taxon>Bacillota</taxon>
        <taxon>Bacilli</taxon>
        <taxon>Bacillales</taxon>
        <taxon>Paenibacillaceae</taxon>
        <taxon>Paenibacillus</taxon>
    </lineage>
</organism>
<evidence type="ECO:0000313" key="3">
    <source>
        <dbReference type="EMBL" id="TCZ75677.1"/>
    </source>
</evidence>
<evidence type="ECO:0000313" key="4">
    <source>
        <dbReference type="Proteomes" id="UP000295418"/>
    </source>
</evidence>
<dbReference type="Proteomes" id="UP000295418">
    <property type="component" value="Unassembled WGS sequence"/>
</dbReference>
<reference evidence="3 4" key="1">
    <citation type="submission" date="2019-03" db="EMBL/GenBank/DDBJ databases">
        <authorList>
            <person name="Kim M.K.M."/>
        </authorList>
    </citation>
    <scope>NUCLEOTIDE SEQUENCE [LARGE SCALE GENOMIC DNA]</scope>
    <source>
        <strain evidence="3 4">18JY21-1</strain>
    </source>
</reference>
<name>A0A4R4E931_9BACL</name>
<dbReference type="OrthoDB" id="61520at2"/>
<dbReference type="RefSeq" id="WP_132419130.1">
    <property type="nucleotide sequence ID" value="NZ_SKFG01000017.1"/>
</dbReference>
<evidence type="ECO:0000259" key="2">
    <source>
        <dbReference type="Pfam" id="PF16472"/>
    </source>
</evidence>